<name>A0ACB5U8U3_AMBMO</name>
<protein>
    <submittedName>
        <fullName evidence="1">Unnamed protein product</fullName>
    </submittedName>
</protein>
<reference evidence="1" key="1">
    <citation type="submission" date="2023-04" db="EMBL/GenBank/DDBJ databases">
        <title>Ambrosiozyma monospora NBRC 10751.</title>
        <authorList>
            <person name="Ichikawa N."/>
            <person name="Sato H."/>
            <person name="Tonouchi N."/>
        </authorList>
    </citation>
    <scope>NUCLEOTIDE SEQUENCE</scope>
    <source>
        <strain evidence="1">NBRC 10751</strain>
    </source>
</reference>
<sequence length="186" mass="18414">MPATRALWLGRAPNGTALESLLAGSAGNDDSATAASVQAGAAAAVVYGSVGSGSPEKPQYVVGQDPVVAYGLVGSGSPENPQYVVSQDDDAGAGAYAAGLTGKTAGTILDGNGAWSIKVGEALAIDSTELHPQPILPERQAKVEPDEIGREARVGPVAVPGAETGAGVLVYNSEEVVSAAFSALAN</sequence>
<evidence type="ECO:0000313" key="2">
    <source>
        <dbReference type="Proteomes" id="UP001165064"/>
    </source>
</evidence>
<evidence type="ECO:0000313" key="1">
    <source>
        <dbReference type="EMBL" id="GMF02940.1"/>
    </source>
</evidence>
<organism evidence="1 2">
    <name type="scientific">Ambrosiozyma monospora</name>
    <name type="common">Yeast</name>
    <name type="synonym">Endomycopsis monosporus</name>
    <dbReference type="NCBI Taxonomy" id="43982"/>
    <lineage>
        <taxon>Eukaryota</taxon>
        <taxon>Fungi</taxon>
        <taxon>Dikarya</taxon>
        <taxon>Ascomycota</taxon>
        <taxon>Saccharomycotina</taxon>
        <taxon>Pichiomycetes</taxon>
        <taxon>Pichiales</taxon>
        <taxon>Pichiaceae</taxon>
        <taxon>Ambrosiozyma</taxon>
    </lineage>
</organism>
<dbReference type="EMBL" id="BSXS01012745">
    <property type="protein sequence ID" value="GMF02940.1"/>
    <property type="molecule type" value="Genomic_DNA"/>
</dbReference>
<keyword evidence="2" id="KW-1185">Reference proteome</keyword>
<dbReference type="Proteomes" id="UP001165064">
    <property type="component" value="Unassembled WGS sequence"/>
</dbReference>
<gene>
    <name evidence="1" type="ORF">Amon02_001161400</name>
</gene>
<accession>A0ACB5U8U3</accession>
<proteinExistence type="predicted"/>
<comment type="caution">
    <text evidence="1">The sequence shown here is derived from an EMBL/GenBank/DDBJ whole genome shotgun (WGS) entry which is preliminary data.</text>
</comment>